<geneLocation type="plasmid" evidence="6 7">
    <name>pCVM19633_110</name>
</geneLocation>
<gene>
    <name evidence="6" type="ordered locus">SeSA_B0113</name>
</gene>
<evidence type="ECO:0000256" key="1">
    <source>
        <dbReference type="ARBA" id="ARBA00004167"/>
    </source>
</evidence>
<dbReference type="RefSeq" id="WP_001293055.1">
    <property type="nucleotide sequence ID" value="NC_011092.1"/>
</dbReference>
<dbReference type="Proteomes" id="UP000001865">
    <property type="component" value="Plasmid pCVM19633_110"/>
</dbReference>
<dbReference type="CDD" id="cd16424">
    <property type="entry name" value="VirB8"/>
    <property type="match status" value="1"/>
</dbReference>
<dbReference type="GO" id="GO:0016020">
    <property type="term" value="C:membrane"/>
    <property type="evidence" value="ECO:0007669"/>
    <property type="project" value="UniProtKB-SubCell"/>
</dbReference>
<sequence>MSELTAKALSDSRSFENAILERDMRMKKAGWIVAALAGLLLVFALAALILLLPLKTTTVELYTLDRQTGRIERVTTVGEDKLDTSEVLNLSQTASYVKRREGYNYFALQQDYRETQMFNSDEVNKEYLDWFNSPDAPDAVFQQAAYVVTVEVLSNVPSEGTGSSMVEMLRIKRTIRKVKDNTETYDYWTVRMTYRYFPQKKMTASEREVNPFGFIVTSYQRFKEKSDE</sequence>
<dbReference type="SUPFAM" id="SSF54427">
    <property type="entry name" value="NTF2-like"/>
    <property type="match status" value="1"/>
</dbReference>
<reference evidence="6 7" key="1">
    <citation type="journal article" date="2011" name="J. Bacteriol.">
        <title>Comparative genomics of 28 Salmonella enterica isolates: evidence for CRISPR-mediated adaptive sublineage evolution.</title>
        <authorList>
            <person name="Fricke W.F."/>
            <person name="Mammel M.K."/>
            <person name="McDermott P.F."/>
            <person name="Tartera C."/>
            <person name="White D.G."/>
            <person name="Leclerc J.E."/>
            <person name="Ravel J."/>
            <person name="Cebula T.A."/>
        </authorList>
    </citation>
    <scope>NUCLEOTIDE SEQUENCE [LARGE SCALE GENOMIC DNA]</scope>
    <source>
        <strain evidence="6 7">CVM19633</strain>
        <plasmid evidence="6 7">pCVM19633_110</plasmid>
    </source>
</reference>
<organism evidence="6 7">
    <name type="scientific">Salmonella schwarzengrund (strain CVM19633)</name>
    <dbReference type="NCBI Taxonomy" id="439843"/>
    <lineage>
        <taxon>Bacteria</taxon>
        <taxon>Pseudomonadati</taxon>
        <taxon>Pseudomonadota</taxon>
        <taxon>Gammaproteobacteria</taxon>
        <taxon>Enterobacterales</taxon>
        <taxon>Enterobacteriaceae</taxon>
        <taxon>Salmonella</taxon>
    </lineage>
</organism>
<keyword evidence="2" id="KW-0812">Transmembrane</keyword>
<dbReference type="InterPro" id="IPR007430">
    <property type="entry name" value="VirB8"/>
</dbReference>
<dbReference type="InterPro" id="IPR032710">
    <property type="entry name" value="NTF2-like_dom_sf"/>
</dbReference>
<dbReference type="AlphaFoldDB" id="A0A0N1QRZ2"/>
<proteinExistence type="predicted"/>
<name>A0A0N1QRZ2_SALSV</name>
<comment type="subcellular location">
    <subcellularLocation>
        <location evidence="1">Membrane</location>
        <topology evidence="1">Single-pass membrane protein</topology>
    </subcellularLocation>
</comment>
<dbReference type="EMBL" id="CP001125">
    <property type="protein sequence ID" value="ACF88620.1"/>
    <property type="molecule type" value="Genomic_DNA"/>
</dbReference>
<feature type="domain" description="Bacterial virulence protein VirB8" evidence="5">
    <location>
        <begin position="12"/>
        <end position="224"/>
    </location>
</feature>
<dbReference type="GeneID" id="99779495"/>
<evidence type="ECO:0000313" key="7">
    <source>
        <dbReference type="Proteomes" id="UP000001865"/>
    </source>
</evidence>
<evidence type="ECO:0000259" key="5">
    <source>
        <dbReference type="Pfam" id="PF04335"/>
    </source>
</evidence>
<dbReference type="HOGENOM" id="CLU_068461_0_0_6"/>
<dbReference type="KEGG" id="sew:SeSA_B0113"/>
<evidence type="ECO:0000313" key="6">
    <source>
        <dbReference type="EMBL" id="ACF88620.1"/>
    </source>
</evidence>
<evidence type="ECO:0000256" key="2">
    <source>
        <dbReference type="ARBA" id="ARBA00022692"/>
    </source>
</evidence>
<keyword evidence="4" id="KW-0472">Membrane</keyword>
<accession>A0A0N1QRZ2</accession>
<dbReference type="Pfam" id="PF04335">
    <property type="entry name" value="VirB8"/>
    <property type="match status" value="1"/>
</dbReference>
<evidence type="ECO:0000256" key="3">
    <source>
        <dbReference type="ARBA" id="ARBA00022989"/>
    </source>
</evidence>
<keyword evidence="3" id="KW-1133">Transmembrane helix</keyword>
<dbReference type="Gene3D" id="3.10.450.230">
    <property type="entry name" value="VirB8 protein"/>
    <property type="match status" value="1"/>
</dbReference>
<evidence type="ECO:0000256" key="4">
    <source>
        <dbReference type="ARBA" id="ARBA00023136"/>
    </source>
</evidence>
<protein>
    <submittedName>
        <fullName evidence="6">TriG protein</fullName>
    </submittedName>
</protein>
<keyword evidence="6" id="KW-0614">Plasmid</keyword>